<feature type="chain" id="PRO_5042121263" description="J domain-containing protein" evidence="7">
    <location>
        <begin position="21"/>
        <end position="430"/>
    </location>
</feature>
<evidence type="ECO:0000256" key="4">
    <source>
        <dbReference type="ARBA" id="ARBA00023136"/>
    </source>
</evidence>
<evidence type="ECO:0000256" key="1">
    <source>
        <dbReference type="ARBA" id="ARBA00022692"/>
    </source>
</evidence>
<evidence type="ECO:0000256" key="5">
    <source>
        <dbReference type="ARBA" id="ARBA00037847"/>
    </source>
</evidence>
<evidence type="ECO:0000313" key="9">
    <source>
        <dbReference type="EMBL" id="KAJ3130799.1"/>
    </source>
</evidence>
<dbReference type="Proteomes" id="UP001211907">
    <property type="component" value="Unassembled WGS sequence"/>
</dbReference>
<dbReference type="InterPro" id="IPR052606">
    <property type="entry name" value="DnaJ_domain_protein"/>
</dbReference>
<protein>
    <recommendedName>
        <fullName evidence="8">J domain-containing protein</fullName>
    </recommendedName>
</protein>
<feature type="region of interest" description="Disordered" evidence="6">
    <location>
        <begin position="288"/>
        <end position="314"/>
    </location>
</feature>
<evidence type="ECO:0000256" key="6">
    <source>
        <dbReference type="SAM" id="MobiDB-lite"/>
    </source>
</evidence>
<feature type="domain" description="J" evidence="8">
    <location>
        <begin position="50"/>
        <end position="114"/>
    </location>
</feature>
<dbReference type="CDD" id="cd06257">
    <property type="entry name" value="DnaJ"/>
    <property type="match status" value="1"/>
</dbReference>
<feature type="signal peptide" evidence="7">
    <location>
        <begin position="1"/>
        <end position="20"/>
    </location>
</feature>
<dbReference type="EMBL" id="JADGJH010000352">
    <property type="protein sequence ID" value="KAJ3130799.1"/>
    <property type="molecule type" value="Genomic_DNA"/>
</dbReference>
<gene>
    <name evidence="9" type="ORF">HK100_007463</name>
</gene>
<dbReference type="PANTHER" id="PTHR44653:SF2">
    <property type="entry name" value="DNAJ HOMOLOG SUBFAMILY C MEMBER 1"/>
    <property type="match status" value="1"/>
</dbReference>
<organism evidence="9 10">
    <name type="scientific">Physocladia obscura</name>
    <dbReference type="NCBI Taxonomy" id="109957"/>
    <lineage>
        <taxon>Eukaryota</taxon>
        <taxon>Fungi</taxon>
        <taxon>Fungi incertae sedis</taxon>
        <taxon>Chytridiomycota</taxon>
        <taxon>Chytridiomycota incertae sedis</taxon>
        <taxon>Chytridiomycetes</taxon>
        <taxon>Chytridiales</taxon>
        <taxon>Chytriomycetaceae</taxon>
        <taxon>Physocladia</taxon>
    </lineage>
</organism>
<keyword evidence="3" id="KW-1133">Transmembrane helix</keyword>
<comment type="subcellular location">
    <subcellularLocation>
        <location evidence="5">Endomembrane system</location>
        <topology evidence="5">Single-pass membrane protein</topology>
    </subcellularLocation>
</comment>
<reference evidence="9" key="1">
    <citation type="submission" date="2020-05" db="EMBL/GenBank/DDBJ databases">
        <title>Phylogenomic resolution of chytrid fungi.</title>
        <authorList>
            <person name="Stajich J.E."/>
            <person name="Amses K."/>
            <person name="Simmons R."/>
            <person name="Seto K."/>
            <person name="Myers J."/>
            <person name="Bonds A."/>
            <person name="Quandt C.A."/>
            <person name="Barry K."/>
            <person name="Liu P."/>
            <person name="Grigoriev I."/>
            <person name="Longcore J.E."/>
            <person name="James T.Y."/>
        </authorList>
    </citation>
    <scope>NUCLEOTIDE SEQUENCE</scope>
    <source>
        <strain evidence="9">JEL0513</strain>
    </source>
</reference>
<dbReference type="SUPFAM" id="SSF46565">
    <property type="entry name" value="Chaperone J-domain"/>
    <property type="match status" value="1"/>
</dbReference>
<dbReference type="SMART" id="SM00271">
    <property type="entry name" value="DnaJ"/>
    <property type="match status" value="1"/>
</dbReference>
<dbReference type="Pfam" id="PF00226">
    <property type="entry name" value="DnaJ"/>
    <property type="match status" value="1"/>
</dbReference>
<proteinExistence type="predicted"/>
<dbReference type="PANTHER" id="PTHR44653">
    <property type="entry name" value="DNAJ HOMOLOG SUBFAMILY C MEMBER 1"/>
    <property type="match status" value="1"/>
</dbReference>
<keyword evidence="1" id="KW-0812">Transmembrane</keyword>
<accession>A0AAD5T6G3</accession>
<dbReference type="GO" id="GO:0012505">
    <property type="term" value="C:endomembrane system"/>
    <property type="evidence" value="ECO:0007669"/>
    <property type="project" value="UniProtKB-SubCell"/>
</dbReference>
<evidence type="ECO:0000259" key="8">
    <source>
        <dbReference type="PROSITE" id="PS50076"/>
    </source>
</evidence>
<evidence type="ECO:0000256" key="7">
    <source>
        <dbReference type="SAM" id="SignalP"/>
    </source>
</evidence>
<dbReference type="PROSITE" id="PS50076">
    <property type="entry name" value="DNAJ_2"/>
    <property type="match status" value="1"/>
</dbReference>
<keyword evidence="2 7" id="KW-0732">Signal</keyword>
<evidence type="ECO:0000256" key="2">
    <source>
        <dbReference type="ARBA" id="ARBA00022729"/>
    </source>
</evidence>
<dbReference type="AlphaFoldDB" id="A0AAD5T6G3"/>
<dbReference type="InterPro" id="IPR001623">
    <property type="entry name" value="DnaJ_domain"/>
</dbReference>
<keyword evidence="10" id="KW-1185">Reference proteome</keyword>
<dbReference type="PRINTS" id="PR00625">
    <property type="entry name" value="JDOMAIN"/>
</dbReference>
<evidence type="ECO:0000313" key="10">
    <source>
        <dbReference type="Proteomes" id="UP001211907"/>
    </source>
</evidence>
<keyword evidence="4" id="KW-0472">Membrane</keyword>
<sequence>MRKSFLCGILVLLCARLVLAWDKDDYAIFDLHDKLIKIKGEKDEAGNKINFYNILQVPTSATPIQISRAYKKASLELHPDKNPDPKFAALYALLTSINGVLKDKEFRERYDNHLKKGIPTWRGTGYFIARYKPSLTFILTFVALAISATQYIIQYVQYSQASTKLEALLAEQVATDSNDNLGYKNLRNMLEKVGHPESSAIKKAISSGVAVTQILKMPELDGVFTDEDRAQELAAEANESRRQLDVIKPSINKTLLVQGPEFLYNLPTKITAIRKTFAEAYQVASKKASIATKKSSSNDGDDGDDSDVDAKPKKQSIAKLMKEARTKPKEFEKKLDVAKKQKAAAEGDEAAKAELAELEAAAATDKPKKKTVVKEVLKSKSGVTISKADFIKQKKEEIARAEEAARVEAITVAAKTKAVEEFAKAKATDQ</sequence>
<evidence type="ECO:0000256" key="3">
    <source>
        <dbReference type="ARBA" id="ARBA00022989"/>
    </source>
</evidence>
<feature type="compositionally biased region" description="Low complexity" evidence="6">
    <location>
        <begin position="288"/>
        <end position="298"/>
    </location>
</feature>
<comment type="caution">
    <text evidence="9">The sequence shown here is derived from an EMBL/GenBank/DDBJ whole genome shotgun (WGS) entry which is preliminary data.</text>
</comment>
<dbReference type="Gene3D" id="1.10.287.110">
    <property type="entry name" value="DnaJ domain"/>
    <property type="match status" value="1"/>
</dbReference>
<dbReference type="InterPro" id="IPR036869">
    <property type="entry name" value="J_dom_sf"/>
</dbReference>
<name>A0AAD5T6G3_9FUNG</name>